<dbReference type="NCBIfam" id="TIGR00401">
    <property type="entry name" value="msrA"/>
    <property type="match status" value="1"/>
</dbReference>
<evidence type="ECO:0000256" key="1">
    <source>
        <dbReference type="ARBA" id="ARBA00005591"/>
    </source>
</evidence>
<proteinExistence type="inferred from homology"/>
<comment type="similarity">
    <text evidence="1">Belongs to the MsrA Met sulfoxide reductase family.</text>
</comment>
<dbReference type="SUPFAM" id="SSF55068">
    <property type="entry name" value="Peptide methionine sulfoxide reductase"/>
    <property type="match status" value="1"/>
</dbReference>
<dbReference type="Pfam" id="PF01625">
    <property type="entry name" value="PMSR"/>
    <property type="match status" value="1"/>
</dbReference>
<dbReference type="EC" id="1.8.4.11" evidence="2"/>
<dbReference type="Proteomes" id="UP000006853">
    <property type="component" value="Chromosome 4"/>
</dbReference>
<feature type="domain" description="Peptide methionine sulphoxide reductase MsrA" evidence="5">
    <location>
        <begin position="55"/>
        <end position="207"/>
    </location>
</feature>
<keyword evidence="7" id="KW-1185">Reference proteome</keyword>
<protein>
    <recommendedName>
        <fullName evidence="2">peptide-methionine (S)-S-oxide reductase</fullName>
        <ecNumber evidence="2">1.8.4.11</ecNumber>
    </recommendedName>
    <alternativeName>
        <fullName evidence="4">Peptide-methionine (S)-S-oxide reductase</fullName>
    </alternativeName>
</protein>
<dbReference type="AlphaFoldDB" id="F2R0I7"/>
<evidence type="ECO:0000313" key="6">
    <source>
        <dbReference type="EMBL" id="CCA41165.1"/>
    </source>
</evidence>
<dbReference type="GO" id="GO:0008113">
    <property type="term" value="F:peptide-methionine (S)-S-oxide reductase activity"/>
    <property type="evidence" value="ECO:0007669"/>
    <property type="project" value="UniProtKB-EC"/>
</dbReference>
<keyword evidence="3" id="KW-0560">Oxidoreductase</keyword>
<reference evidence="6 7" key="1">
    <citation type="journal article" date="2011" name="J. Biotechnol.">
        <title>High-quality genome sequence of Pichia pastoris CBS7435.</title>
        <authorList>
            <person name="Kuberl A."/>
            <person name="Schneider J."/>
            <person name="Thallinger G.G."/>
            <person name="Anderl I."/>
            <person name="Wibberg D."/>
            <person name="Hajek T."/>
            <person name="Jaenicke S."/>
            <person name="Brinkrolf K."/>
            <person name="Goesmann A."/>
            <person name="Szczepanowski R."/>
            <person name="Puhler A."/>
            <person name="Schwab H."/>
            <person name="Glieder A."/>
            <person name="Pichler H."/>
        </authorList>
    </citation>
    <scope>NUCLEOTIDE SEQUENCE [LARGE SCALE GENOMIC DNA]</scope>
    <source>
        <strain evidence="7">ATCC 76273 / CBS 7435 / CECT 11047 / NRRL Y-11430 / Wegner 21-1</strain>
    </source>
</reference>
<organism evidence="6 7">
    <name type="scientific">Komagataella phaffii (strain ATCC 76273 / CBS 7435 / CECT 11047 / NRRL Y-11430 / Wegner 21-1)</name>
    <name type="common">Yeast</name>
    <name type="synonym">Pichia pastoris</name>
    <dbReference type="NCBI Taxonomy" id="981350"/>
    <lineage>
        <taxon>Eukaryota</taxon>
        <taxon>Fungi</taxon>
        <taxon>Dikarya</taxon>
        <taxon>Ascomycota</taxon>
        <taxon>Saccharomycotina</taxon>
        <taxon>Pichiomycetes</taxon>
        <taxon>Pichiales</taxon>
        <taxon>Pichiaceae</taxon>
        <taxon>Komagataella</taxon>
    </lineage>
</organism>
<gene>
    <name evidence="6" type="primary">MXR1-2</name>
    <name evidence="6" type="ordered locus">PP7435_Chr4-1016</name>
</gene>
<name>F2R0I7_KOMPC</name>
<dbReference type="PANTHER" id="PTHR43774:SF1">
    <property type="entry name" value="PEPTIDE METHIONINE SULFOXIDE REDUCTASE MSRA 2"/>
    <property type="match status" value="1"/>
</dbReference>
<evidence type="ECO:0000313" key="7">
    <source>
        <dbReference type="Proteomes" id="UP000006853"/>
    </source>
</evidence>
<accession>F2R0I7</accession>
<evidence type="ECO:0000256" key="3">
    <source>
        <dbReference type="ARBA" id="ARBA00023002"/>
    </source>
</evidence>
<dbReference type="HOGENOM" id="CLU_031040_10_2_1"/>
<dbReference type="EMBL" id="FR839631">
    <property type="protein sequence ID" value="CCA41165.1"/>
    <property type="molecule type" value="Genomic_DNA"/>
</dbReference>
<dbReference type="InterPro" id="IPR002569">
    <property type="entry name" value="Met_Sox_Rdtase_MsrA_dom"/>
</dbReference>
<reference key="2">
    <citation type="submission" date="2011-04" db="EMBL/GenBank/DDBJ databases">
        <title>High-quality genome sequence of Pichia pastoris CBS 7435.</title>
        <authorList>
            <person name="Kueberl A."/>
            <person name="Schneider J."/>
            <person name="Thallinger G.G."/>
            <person name="Anderl I."/>
            <person name="Wibberg D."/>
            <person name="Hajek T."/>
            <person name="Jaenicke S."/>
            <person name="Brinkrolf K."/>
            <person name="Goesmann A."/>
            <person name="Szczepanowski R."/>
            <person name="Puehler A."/>
            <person name="Schwab H."/>
            <person name="Glieder A."/>
            <person name="Pichler H."/>
        </authorList>
    </citation>
    <scope>NUCLEOTIDE SEQUENCE</scope>
    <source>
        <strain>CBS 7435</strain>
    </source>
</reference>
<dbReference type="InterPro" id="IPR036509">
    <property type="entry name" value="Met_Sox_Rdtase_MsrA_sf"/>
</dbReference>
<dbReference type="PANTHER" id="PTHR43774">
    <property type="entry name" value="PEPTIDE METHIONINE SULFOXIDE REDUCTASE"/>
    <property type="match status" value="1"/>
</dbReference>
<evidence type="ECO:0000259" key="5">
    <source>
        <dbReference type="Pfam" id="PF01625"/>
    </source>
</evidence>
<dbReference type="HAMAP" id="MF_01401">
    <property type="entry name" value="MsrA"/>
    <property type="match status" value="1"/>
</dbReference>
<sequence length="222" mass="25385">MKGYIFLLAPSSSKASGFAFMGSFRNFFKRSSSHMPVNSSLVSSNIRKSPQDKVVTVAGGCFWGLEHIYKMHFKDRIVDTQVGFANGNVANPTYTQICLGMTHHAEVLQISYNPDVTSFNELIDFFFLVHDPTQKDRQGNDIGSQYRSAVFYLDEKEKEITEQSLAEAQKKWFPHHKIVTQVEKLTSYLDADDYHQDYLMKNPNGYHCPTHVLRKEPKSMSI</sequence>
<evidence type="ECO:0000256" key="4">
    <source>
        <dbReference type="ARBA" id="ARBA00030643"/>
    </source>
</evidence>
<dbReference type="Gene3D" id="3.30.1060.10">
    <property type="entry name" value="Peptide methionine sulphoxide reductase MsrA"/>
    <property type="match status" value="1"/>
</dbReference>
<evidence type="ECO:0000256" key="2">
    <source>
        <dbReference type="ARBA" id="ARBA00012502"/>
    </source>
</evidence>
<reference evidence="6 7" key="3">
    <citation type="journal article" date="2016" name="FEMS Yeast Res.">
        <title>Curation of the genome annotation of Pichia pastoris (Komagataella phaffii) CBS7435 from gene level to protein function.</title>
        <authorList>
            <person name="Valli M."/>
            <person name="Tatto N.E."/>
            <person name="Peymann A."/>
            <person name="Gruber C."/>
            <person name="Landes N."/>
            <person name="Ekker H."/>
            <person name="Thallinger G.G."/>
            <person name="Mattanovich D."/>
            <person name="Gasser B."/>
            <person name="Graf A.B."/>
        </authorList>
    </citation>
    <scope>GENOME REANNOTATION</scope>
    <source>
        <strain evidence="6 7">ATCC 76273 / CBS 7435 / CECT 11047 / NRRL Y-11430 / Wegner 21-1</strain>
    </source>
</reference>